<gene>
    <name evidence="1" type="ORF">BN850_0112760</name>
</gene>
<proteinExistence type="predicted"/>
<organism evidence="1">
    <name type="scientific">Fusarium clavum</name>
    <dbReference type="NCBI Taxonomy" id="2594811"/>
    <lineage>
        <taxon>Eukaryota</taxon>
        <taxon>Fungi</taxon>
        <taxon>Dikarya</taxon>
        <taxon>Ascomycota</taxon>
        <taxon>Pezizomycotina</taxon>
        <taxon>Sordariomycetes</taxon>
        <taxon>Hypocreomycetidae</taxon>
        <taxon>Hypocreales</taxon>
        <taxon>Nectriaceae</taxon>
        <taxon>Fusarium</taxon>
        <taxon>Fusarium incarnatum-equiseti species complex</taxon>
    </lineage>
</organism>
<reference evidence="1" key="1">
    <citation type="submission" date="2013-05" db="EMBL/GenBank/DDBJ databases">
        <title>Draft genome sequences of six wheat associated Fusarium spp. isolates.</title>
        <authorList>
            <person name="Moolhuijzen P.M."/>
            <person name="Manners J.M."/>
            <person name="Wilcox S."/>
            <person name="Bellgard M.I."/>
            <person name="Gardiner D.M."/>
        </authorList>
    </citation>
    <scope>NUCLEOTIDE SEQUENCE</scope>
    <source>
        <strain evidence="1">CS3069</strain>
    </source>
</reference>
<protein>
    <submittedName>
        <fullName evidence="1">WGS project CBMI000000000 data, contig CS3069_c003887</fullName>
    </submittedName>
</protein>
<evidence type="ECO:0000313" key="1">
    <source>
        <dbReference type="EMBL" id="CEG05413.1"/>
    </source>
</evidence>
<dbReference type="EMBL" id="CBMI010003885">
    <property type="protein sequence ID" value="CEG05413.1"/>
    <property type="molecule type" value="Genomic_DNA"/>
</dbReference>
<dbReference type="EMBL" id="HG320489">
    <property type="protein sequence ID" value="CEG05934.1"/>
    <property type="molecule type" value="Genomic_DNA"/>
</dbReference>
<name>A0A090ME34_9HYPO</name>
<accession>A0A090ME34</accession>
<dbReference type="AlphaFoldDB" id="A0A090ME34"/>
<sequence>MDVKDRANPLHEFAGHLFKKYQVQEDPEILRVGIPLSRDAISATPEGNPEIPARIANLGAWLLRSYEKNGDTNDLLAAIEKTELAISLLDKDDFNQLRFLTNLAIMLFRQLEIFRDENDPDQVEILASCTEIGAALQIDSLAHPLLGIEGARRAIRIFKFYGKLKEANSLTQQALQLLPMACHPSIARQDQQHAIQQMSRFAAETCSLSLLVGKEREALLSIEFSRETILYHLFKYRNKLSLLKQKNEGWAKTFDQLRSKAAQPIDAIDQVTLKDRIVPEIQDFGHDHAFYLGLIRSLPDFRDFLRLPKLDDLVEGVTDGSIVIVNITPLSSDAIIISASGKRITSLNLPKETPQGNLFLIDIWKLSAA</sequence>